<dbReference type="EMBL" id="ASGP02000002">
    <property type="protein sequence ID" value="KAH9521841.1"/>
    <property type="molecule type" value="Genomic_DNA"/>
</dbReference>
<evidence type="ECO:0000313" key="2">
    <source>
        <dbReference type="Proteomes" id="UP000790347"/>
    </source>
</evidence>
<organism evidence="1 2">
    <name type="scientific">Dermatophagoides farinae</name>
    <name type="common">American house dust mite</name>
    <dbReference type="NCBI Taxonomy" id="6954"/>
    <lineage>
        <taxon>Eukaryota</taxon>
        <taxon>Metazoa</taxon>
        <taxon>Ecdysozoa</taxon>
        <taxon>Arthropoda</taxon>
        <taxon>Chelicerata</taxon>
        <taxon>Arachnida</taxon>
        <taxon>Acari</taxon>
        <taxon>Acariformes</taxon>
        <taxon>Sarcoptiformes</taxon>
        <taxon>Astigmata</taxon>
        <taxon>Psoroptidia</taxon>
        <taxon>Analgoidea</taxon>
        <taxon>Pyroglyphidae</taxon>
        <taxon>Dermatophagoidinae</taxon>
        <taxon>Dermatophagoides</taxon>
    </lineage>
</organism>
<name>A0A922I6Y4_DERFA</name>
<reference evidence="1" key="2">
    <citation type="journal article" date="2022" name="Res Sq">
        <title>Comparative Genomics Reveals Insights into the Divergent Evolution of Astigmatic Mites and Household Pest Adaptations.</title>
        <authorList>
            <person name="Xiong Q."/>
            <person name="Wan A.T.-Y."/>
            <person name="Liu X.-Y."/>
            <person name="Fung C.S.-H."/>
            <person name="Xiao X."/>
            <person name="Malainual N."/>
            <person name="Hou J."/>
            <person name="Wang L."/>
            <person name="Wang M."/>
            <person name="Yang K."/>
            <person name="Cui Y."/>
            <person name="Leung E."/>
            <person name="Nong W."/>
            <person name="Shin S.-K."/>
            <person name="Au S."/>
            <person name="Jeong K.Y."/>
            <person name="Chew F.T."/>
            <person name="Hui J."/>
            <person name="Leung T.F."/>
            <person name="Tungtrongchitr A."/>
            <person name="Zhong N."/>
            <person name="Liu Z."/>
            <person name="Tsui S."/>
        </authorList>
    </citation>
    <scope>NUCLEOTIDE SEQUENCE</scope>
    <source>
        <strain evidence="1">Derf</strain>
        <tissue evidence="1">Whole organism</tissue>
    </source>
</reference>
<protein>
    <submittedName>
        <fullName evidence="1">Uncharacterized protein</fullName>
    </submittedName>
</protein>
<dbReference type="Proteomes" id="UP000790347">
    <property type="component" value="Unassembled WGS sequence"/>
</dbReference>
<dbReference type="AlphaFoldDB" id="A0A922I6Y4"/>
<reference evidence="1" key="1">
    <citation type="submission" date="2013-05" db="EMBL/GenBank/DDBJ databases">
        <authorList>
            <person name="Yim A.K.Y."/>
            <person name="Chan T.F."/>
            <person name="Ji K.M."/>
            <person name="Liu X.Y."/>
            <person name="Zhou J.W."/>
            <person name="Li R.Q."/>
            <person name="Yang K.Y."/>
            <person name="Li J."/>
            <person name="Li M."/>
            <person name="Law P.T.W."/>
            <person name="Wu Y.L."/>
            <person name="Cai Z.L."/>
            <person name="Qin H."/>
            <person name="Bao Y."/>
            <person name="Leung R.K.K."/>
            <person name="Ng P.K.S."/>
            <person name="Zou J."/>
            <person name="Zhong X.J."/>
            <person name="Ran P.X."/>
            <person name="Zhong N.S."/>
            <person name="Liu Z.G."/>
            <person name="Tsui S.K.W."/>
        </authorList>
    </citation>
    <scope>NUCLEOTIDE SEQUENCE</scope>
    <source>
        <strain evidence="1">Derf</strain>
        <tissue evidence="1">Whole organism</tissue>
    </source>
</reference>
<comment type="caution">
    <text evidence="1">The sequence shown here is derived from an EMBL/GenBank/DDBJ whole genome shotgun (WGS) entry which is preliminary data.</text>
</comment>
<evidence type="ECO:0000313" key="1">
    <source>
        <dbReference type="EMBL" id="KAH9521841.1"/>
    </source>
</evidence>
<accession>A0A922I6Y4</accession>
<gene>
    <name evidence="1" type="ORF">DERF_005467</name>
</gene>
<keyword evidence="2" id="KW-1185">Reference proteome</keyword>
<sequence>MVNEKNDHGNDAEHYKFIGGYLVTNMVQCPMKHHVHHQVTLEFRYQSMILTFTFLKGLHWIELSEQLIRDRKHDYKLKIHGMEHILENDHGLPANNWEIESRTTDRIWTLSWNMDREHWIYFKRDN</sequence>
<proteinExistence type="predicted"/>